<dbReference type="Pfam" id="PF05225">
    <property type="entry name" value="HTH_psq"/>
    <property type="match status" value="1"/>
</dbReference>
<dbReference type="Proteomes" id="UP000624244">
    <property type="component" value="Unassembled WGS sequence"/>
</dbReference>
<gene>
    <name evidence="3" type="ORF">GGP41_000044</name>
</gene>
<dbReference type="InterPro" id="IPR007889">
    <property type="entry name" value="HTH_Psq"/>
</dbReference>
<accession>A0A8H5ZBP9</accession>
<comment type="caution">
    <text evidence="3">The sequence shown here is derived from an EMBL/GenBank/DDBJ whole genome shotgun (WGS) entry which is preliminary data.</text>
</comment>
<protein>
    <recommendedName>
        <fullName evidence="2">HTH psq-type domain-containing protein</fullName>
    </recommendedName>
</protein>
<dbReference type="EMBL" id="WNKQ01000013">
    <property type="protein sequence ID" value="KAF5847316.1"/>
    <property type="molecule type" value="Genomic_DNA"/>
</dbReference>
<evidence type="ECO:0000259" key="2">
    <source>
        <dbReference type="Pfam" id="PF05225"/>
    </source>
</evidence>
<proteinExistence type="predicted"/>
<evidence type="ECO:0000256" key="1">
    <source>
        <dbReference type="SAM" id="MobiDB-lite"/>
    </source>
</evidence>
<dbReference type="InterPro" id="IPR009057">
    <property type="entry name" value="Homeodomain-like_sf"/>
</dbReference>
<feature type="region of interest" description="Disordered" evidence="1">
    <location>
        <begin position="89"/>
        <end position="108"/>
    </location>
</feature>
<dbReference type="GO" id="GO:0003677">
    <property type="term" value="F:DNA binding"/>
    <property type="evidence" value="ECO:0007669"/>
    <property type="project" value="InterPro"/>
</dbReference>
<feature type="domain" description="HTH psq-type" evidence="2">
    <location>
        <begin position="13"/>
        <end position="49"/>
    </location>
</feature>
<dbReference type="SUPFAM" id="SSF46689">
    <property type="entry name" value="Homeodomain-like"/>
    <property type="match status" value="1"/>
</dbReference>
<name>A0A8H5ZBP9_COCSA</name>
<reference evidence="3" key="1">
    <citation type="submission" date="2019-11" db="EMBL/GenBank/DDBJ databases">
        <title>Bipolaris sorokiniana Genome sequencing.</title>
        <authorList>
            <person name="Wang H."/>
        </authorList>
    </citation>
    <scope>NUCLEOTIDE SEQUENCE</scope>
</reference>
<evidence type="ECO:0000313" key="3">
    <source>
        <dbReference type="EMBL" id="KAF5847316.1"/>
    </source>
</evidence>
<dbReference type="AlphaFoldDB" id="A0A8H5ZBP9"/>
<organism evidence="3 4">
    <name type="scientific">Cochliobolus sativus</name>
    <name type="common">Common root rot and spot blotch fungus</name>
    <name type="synonym">Bipolaris sorokiniana</name>
    <dbReference type="NCBI Taxonomy" id="45130"/>
    <lineage>
        <taxon>Eukaryota</taxon>
        <taxon>Fungi</taxon>
        <taxon>Dikarya</taxon>
        <taxon>Ascomycota</taxon>
        <taxon>Pezizomycotina</taxon>
        <taxon>Dothideomycetes</taxon>
        <taxon>Pleosporomycetidae</taxon>
        <taxon>Pleosporales</taxon>
        <taxon>Pleosporineae</taxon>
        <taxon>Pleosporaceae</taxon>
        <taxon>Bipolaris</taxon>
    </lineage>
</organism>
<sequence length="144" mass="16247">MPRQQRSIQTSREGRISLAIASYRNNPKQSIRALAKAFDIPQSTLHTRIHGVQPRSETASVNRKLSPIEEQSLVQQGQQIAAEAERMVMEASQSQAGERRQRAPPTCTKCHVQGHTRISSFYYNNLKQSIYSLAKAYNVPKLTL</sequence>
<evidence type="ECO:0000313" key="4">
    <source>
        <dbReference type="Proteomes" id="UP000624244"/>
    </source>
</evidence>